<proteinExistence type="predicted"/>
<dbReference type="AlphaFoldDB" id="A0A369MSV3"/>
<accession>A0A369MSV3</accession>
<dbReference type="PANTHER" id="PTHR46401:SF8">
    <property type="entry name" value="BLL6006 PROTEIN"/>
    <property type="match status" value="1"/>
</dbReference>
<gene>
    <name evidence="2" type="ORF">C1872_10470</name>
</gene>
<evidence type="ECO:0000313" key="2">
    <source>
        <dbReference type="EMBL" id="RDB78111.1"/>
    </source>
</evidence>
<dbReference type="Gene3D" id="3.40.50.2000">
    <property type="entry name" value="Glycogen Phosphorylase B"/>
    <property type="match status" value="2"/>
</dbReference>
<dbReference type="GeneID" id="69510102"/>
<sequence>MGDGIRHVYIVGCKGIPARYGGFETFVEKLTENRASDRIRYHVACAVDEMPEDPEYEHNGAHCFCVKWRPLGAARAVFYDLDALGCAISHAERNGFEHPVFYVLACRIGPFVGRFARKIREIGGSLLVNPDGHEWMRAKWSAPVRRYWKLSEAGMVKRADLLVCDSRTIERYIREEYARFSPETTYIAYGADTAPSKLDDDDPAFAGWLEENGLEPNGYYLAVGRFVPENNYETMIREFMASGTDRAFALVTGVDEGFLDELEKRTGFRSDPRIRFVGTVYDQELLKKIRENAFAYLHGHEVGGTNPSLLEALASTRLSLLLDVGFNREVAEGAALYWTKEAGSLIRLIMRVESVDDQEANVFRELSREMIRVRYSWNLVVSSYEKLFLEN</sequence>
<reference evidence="2 3" key="1">
    <citation type="journal article" date="2018" name="Elife">
        <title>Discovery and characterization of a prevalent human gut bacterial enzyme sufficient for the inactivation of a family of plant toxins.</title>
        <authorList>
            <person name="Koppel N."/>
            <person name="Bisanz J.E."/>
            <person name="Pandelia M.E."/>
            <person name="Turnbaugh P.J."/>
            <person name="Balskus E.P."/>
        </authorList>
    </citation>
    <scope>NUCLEOTIDE SEQUENCE [LARGE SCALE GENOMIC DNA]</scope>
    <source>
        <strain evidence="2 3">MR1 #12</strain>
    </source>
</reference>
<evidence type="ECO:0000259" key="1">
    <source>
        <dbReference type="Pfam" id="PF09314"/>
    </source>
</evidence>
<name>A0A369MSV3_EGGLN</name>
<protein>
    <submittedName>
        <fullName evidence="2">Glycosyltransferase family 1 protein</fullName>
    </submittedName>
</protein>
<dbReference type="SUPFAM" id="SSF53756">
    <property type="entry name" value="UDP-Glycosyltransferase/glycogen phosphorylase"/>
    <property type="match status" value="1"/>
</dbReference>
<dbReference type="NCBIfam" id="NF046071">
    <property type="entry name" value="B1-4RhmsylTfaseCps2T"/>
    <property type="match status" value="1"/>
</dbReference>
<organism evidence="2 3">
    <name type="scientific">Eggerthella lenta</name>
    <name type="common">Eubacterium lentum</name>
    <dbReference type="NCBI Taxonomy" id="84112"/>
    <lineage>
        <taxon>Bacteria</taxon>
        <taxon>Bacillati</taxon>
        <taxon>Actinomycetota</taxon>
        <taxon>Coriobacteriia</taxon>
        <taxon>Eggerthellales</taxon>
        <taxon>Eggerthellaceae</taxon>
        <taxon>Eggerthella</taxon>
    </lineage>
</organism>
<comment type="caution">
    <text evidence="2">The sequence shown here is derived from an EMBL/GenBank/DDBJ whole genome shotgun (WGS) entry which is preliminary data.</text>
</comment>
<dbReference type="Proteomes" id="UP000253752">
    <property type="component" value="Unassembled WGS sequence"/>
</dbReference>
<dbReference type="RefSeq" id="WP_009305115.1">
    <property type="nucleotide sequence ID" value="NZ_CABHNG010000003.1"/>
</dbReference>
<dbReference type="InterPro" id="IPR015393">
    <property type="entry name" value="DUF1972"/>
</dbReference>
<dbReference type="Pfam" id="PF09314">
    <property type="entry name" value="DUF1972"/>
    <property type="match status" value="1"/>
</dbReference>
<dbReference type="PANTHER" id="PTHR46401">
    <property type="entry name" value="GLYCOSYLTRANSFERASE WBBK-RELATED"/>
    <property type="match status" value="1"/>
</dbReference>
<keyword evidence="2" id="KW-0808">Transferase</keyword>
<feature type="domain" description="DUF1972" evidence="1">
    <location>
        <begin position="6"/>
        <end position="192"/>
    </location>
</feature>
<evidence type="ECO:0000313" key="3">
    <source>
        <dbReference type="Proteomes" id="UP000253752"/>
    </source>
</evidence>
<dbReference type="GO" id="GO:0016757">
    <property type="term" value="F:glycosyltransferase activity"/>
    <property type="evidence" value="ECO:0007669"/>
    <property type="project" value="TreeGrafter"/>
</dbReference>
<dbReference type="EMBL" id="PPTX01000016">
    <property type="protein sequence ID" value="RDB78111.1"/>
    <property type="molecule type" value="Genomic_DNA"/>
</dbReference>